<evidence type="ECO:0000313" key="3">
    <source>
        <dbReference type="Proteomes" id="UP000535182"/>
    </source>
</evidence>
<evidence type="ECO:0000256" key="1">
    <source>
        <dbReference type="SAM" id="SignalP"/>
    </source>
</evidence>
<keyword evidence="1" id="KW-0732">Signal</keyword>
<feature type="chain" id="PRO_5040785678" evidence="1">
    <location>
        <begin position="33"/>
        <end position="202"/>
    </location>
</feature>
<dbReference type="Proteomes" id="UP000535182">
    <property type="component" value="Unassembled WGS sequence"/>
</dbReference>
<evidence type="ECO:0000313" key="2">
    <source>
        <dbReference type="EMBL" id="MBB5326416.1"/>
    </source>
</evidence>
<dbReference type="AlphaFoldDB" id="A0A9X0Q8R1"/>
<dbReference type="EMBL" id="JACHEB010000001">
    <property type="protein sequence ID" value="MBB5326416.1"/>
    <property type="molecule type" value="Genomic_DNA"/>
</dbReference>
<proteinExistence type="predicted"/>
<reference evidence="2 3" key="1">
    <citation type="submission" date="2020-08" db="EMBL/GenBank/DDBJ databases">
        <title>Genomic Encyclopedia of Type Strains, Phase IV (KMG-V): Genome sequencing to study the core and pangenomes of soil and plant-associated prokaryotes.</title>
        <authorList>
            <person name="Whitman W."/>
        </authorList>
    </citation>
    <scope>NUCLEOTIDE SEQUENCE [LARGE SCALE GENOMIC DNA]</scope>
    <source>
        <strain evidence="2 3">X5P2</strain>
    </source>
</reference>
<feature type="signal peptide" evidence="1">
    <location>
        <begin position="1"/>
        <end position="32"/>
    </location>
</feature>
<accession>A0A9X0Q8R1</accession>
<gene>
    <name evidence="2" type="ORF">HDF14_000010</name>
</gene>
<sequence length="202" mass="21904">MPRQFLSSASLSRPSFLSHSLLRCSLPLSALALSLALTGCSHPSIPSIPNVSEANALAAEQQQETALARQQIELIPPPSKTRYMAVKSLNLWENPYITVQGGMATLHVVVADANTSNLGVGGMLRPIGARRRDLNVRVSDLPTALNAIPEDSWPYGRVIAVEEAHEVPTSARPQVRRNMESVIKTLSDLGVVVYEWSDNGRS</sequence>
<comment type="caution">
    <text evidence="2">The sequence shown here is derived from an EMBL/GenBank/DDBJ whole genome shotgun (WGS) entry which is preliminary data.</text>
</comment>
<protein>
    <submittedName>
        <fullName evidence="2">Uncharacterized protein</fullName>
    </submittedName>
</protein>
<organism evidence="2 3">
    <name type="scientific">Tunturiibacter gelidiferens</name>
    <dbReference type="NCBI Taxonomy" id="3069689"/>
    <lineage>
        <taxon>Bacteria</taxon>
        <taxon>Pseudomonadati</taxon>
        <taxon>Acidobacteriota</taxon>
        <taxon>Terriglobia</taxon>
        <taxon>Terriglobales</taxon>
        <taxon>Acidobacteriaceae</taxon>
        <taxon>Tunturiibacter</taxon>
    </lineage>
</organism>
<keyword evidence="3" id="KW-1185">Reference proteome</keyword>
<name>A0A9X0Q8R1_9BACT</name>